<dbReference type="InterPro" id="IPR004117">
    <property type="entry name" value="7tm6_olfct_rcpt"/>
</dbReference>
<proteinExistence type="predicted"/>
<evidence type="ECO:0000256" key="8">
    <source>
        <dbReference type="ARBA" id="ARBA00023224"/>
    </source>
</evidence>
<evidence type="ECO:0000313" key="11">
    <source>
        <dbReference type="Proteomes" id="UP001153148"/>
    </source>
</evidence>
<evidence type="ECO:0000256" key="1">
    <source>
        <dbReference type="ARBA" id="ARBA00004141"/>
    </source>
</evidence>
<evidence type="ECO:0000256" key="5">
    <source>
        <dbReference type="ARBA" id="ARBA00022989"/>
    </source>
</evidence>
<evidence type="ECO:0000256" key="2">
    <source>
        <dbReference type="ARBA" id="ARBA00022606"/>
    </source>
</evidence>
<reference evidence="10" key="1">
    <citation type="submission" date="2021-03" db="EMBL/GenBank/DDBJ databases">
        <authorList>
            <person name="Tran Van P."/>
        </authorList>
    </citation>
    <scope>NUCLEOTIDE SEQUENCE</scope>
</reference>
<protein>
    <recommendedName>
        <fullName evidence="12">Odorant receptor</fullName>
    </recommendedName>
</protein>
<dbReference type="EMBL" id="CAJPIN010003080">
    <property type="protein sequence ID" value="CAG2055904.1"/>
    <property type="molecule type" value="Genomic_DNA"/>
</dbReference>
<keyword evidence="2" id="KW-0716">Sensory transduction</keyword>
<keyword evidence="4" id="KW-0552">Olfaction</keyword>
<keyword evidence="7" id="KW-0675">Receptor</keyword>
<dbReference type="Proteomes" id="UP001153148">
    <property type="component" value="Unassembled WGS sequence"/>
</dbReference>
<organism evidence="10 11">
    <name type="scientific">Timema podura</name>
    <name type="common">Walking stick</name>
    <dbReference type="NCBI Taxonomy" id="61482"/>
    <lineage>
        <taxon>Eukaryota</taxon>
        <taxon>Metazoa</taxon>
        <taxon>Ecdysozoa</taxon>
        <taxon>Arthropoda</taxon>
        <taxon>Hexapoda</taxon>
        <taxon>Insecta</taxon>
        <taxon>Pterygota</taxon>
        <taxon>Neoptera</taxon>
        <taxon>Polyneoptera</taxon>
        <taxon>Phasmatodea</taxon>
        <taxon>Timematodea</taxon>
        <taxon>Timematoidea</taxon>
        <taxon>Timematidae</taxon>
        <taxon>Timema</taxon>
    </lineage>
</organism>
<evidence type="ECO:0000256" key="3">
    <source>
        <dbReference type="ARBA" id="ARBA00022692"/>
    </source>
</evidence>
<evidence type="ECO:0000256" key="6">
    <source>
        <dbReference type="ARBA" id="ARBA00023136"/>
    </source>
</evidence>
<keyword evidence="5 9" id="KW-1133">Transmembrane helix</keyword>
<keyword evidence="6 9" id="KW-0472">Membrane</keyword>
<accession>A0ABN7NM77</accession>
<keyword evidence="8" id="KW-0807">Transducer</keyword>
<evidence type="ECO:0000256" key="4">
    <source>
        <dbReference type="ARBA" id="ARBA00022725"/>
    </source>
</evidence>
<sequence length="338" mass="38103">MRHVTTSNKSWSDYIKKLLTALLFVNAIIIMTSEVINLAIVTKNLEQVTAAIAVLSLHVQGLSKWLNMVINRQQLSEIIRLFDECFQVGTGCEKLNETRAKERVTEPYEDKTSESSRSSAMFSGCHLRSKILTLLWVLLCIQGELNWILIPIFNCLTRVNEGVTDVAPESCRVLPLPGWHPVDTSSSPCYEILYLMQVLCNTTTVLAMVVFDVFALSLMMFTCGHFRCLKMYLKHIVVDERDMLENGNLDVGFTYGNGQYLDSLDELVSQNHAHDESGEFINEMNRLFSPVMFVQCLLNLMIVCLSAFEATTRILPPPGKLAFHTLARDRLIAGDGKV</sequence>
<name>A0ABN7NM77_TIMPD</name>
<evidence type="ECO:0000313" key="10">
    <source>
        <dbReference type="EMBL" id="CAG2055904.1"/>
    </source>
</evidence>
<keyword evidence="3 9" id="KW-0812">Transmembrane</keyword>
<dbReference type="PANTHER" id="PTHR21137:SF42">
    <property type="entry name" value="ODORANT RECEPTOR 83A"/>
    <property type="match status" value="1"/>
</dbReference>
<feature type="transmembrane region" description="Helical" evidence="9">
    <location>
        <begin position="21"/>
        <end position="42"/>
    </location>
</feature>
<feature type="transmembrane region" description="Helical" evidence="9">
    <location>
        <begin position="131"/>
        <end position="153"/>
    </location>
</feature>
<feature type="transmembrane region" description="Helical" evidence="9">
    <location>
        <begin position="205"/>
        <end position="226"/>
    </location>
</feature>
<evidence type="ECO:0000256" key="7">
    <source>
        <dbReference type="ARBA" id="ARBA00023170"/>
    </source>
</evidence>
<comment type="subcellular location">
    <subcellularLocation>
        <location evidence="1">Membrane</location>
        <topology evidence="1">Multi-pass membrane protein</topology>
    </subcellularLocation>
</comment>
<evidence type="ECO:0000256" key="9">
    <source>
        <dbReference type="SAM" id="Phobius"/>
    </source>
</evidence>
<dbReference type="Pfam" id="PF02949">
    <property type="entry name" value="7tm_6"/>
    <property type="match status" value="1"/>
</dbReference>
<comment type="caution">
    <text evidence="10">The sequence shown here is derived from an EMBL/GenBank/DDBJ whole genome shotgun (WGS) entry which is preliminary data.</text>
</comment>
<dbReference type="PANTHER" id="PTHR21137">
    <property type="entry name" value="ODORANT RECEPTOR"/>
    <property type="match status" value="1"/>
</dbReference>
<keyword evidence="11" id="KW-1185">Reference proteome</keyword>
<gene>
    <name evidence="10" type="ORF">TPAB3V08_LOCUS2902</name>
</gene>
<evidence type="ECO:0008006" key="12">
    <source>
        <dbReference type="Google" id="ProtNLM"/>
    </source>
</evidence>